<feature type="transmembrane region" description="Helical" evidence="1">
    <location>
        <begin position="322"/>
        <end position="340"/>
    </location>
</feature>
<feature type="transmembrane region" description="Helical" evidence="1">
    <location>
        <begin position="120"/>
        <end position="145"/>
    </location>
</feature>
<gene>
    <name evidence="2" type="ORF">VPK24_15905</name>
</gene>
<evidence type="ECO:0000313" key="3">
    <source>
        <dbReference type="Proteomes" id="UP001604335"/>
    </source>
</evidence>
<keyword evidence="1" id="KW-0472">Membrane</keyword>
<comment type="caution">
    <text evidence="2">The sequence shown here is derived from an EMBL/GenBank/DDBJ whole genome shotgun (WGS) entry which is preliminary data.</text>
</comment>
<evidence type="ECO:0000256" key="1">
    <source>
        <dbReference type="SAM" id="Phobius"/>
    </source>
</evidence>
<keyword evidence="1" id="KW-0812">Transmembrane</keyword>
<keyword evidence="3" id="KW-1185">Reference proteome</keyword>
<keyword evidence="1" id="KW-1133">Transmembrane helix</keyword>
<feature type="transmembrane region" description="Helical" evidence="1">
    <location>
        <begin position="166"/>
        <end position="186"/>
    </location>
</feature>
<dbReference type="EMBL" id="JAZAQF010000086">
    <property type="protein sequence ID" value="MFG3819128.1"/>
    <property type="molecule type" value="Genomic_DNA"/>
</dbReference>
<dbReference type="RefSeq" id="WP_393014840.1">
    <property type="nucleotide sequence ID" value="NZ_JAZAQF010000086.1"/>
</dbReference>
<name>A0ABW7CE53_9CYAN</name>
<feature type="transmembrane region" description="Helical" evidence="1">
    <location>
        <begin position="278"/>
        <end position="301"/>
    </location>
</feature>
<dbReference type="Proteomes" id="UP001604335">
    <property type="component" value="Unassembled WGS sequence"/>
</dbReference>
<evidence type="ECO:0000313" key="2">
    <source>
        <dbReference type="EMBL" id="MFG3819128.1"/>
    </source>
</evidence>
<evidence type="ECO:0008006" key="4">
    <source>
        <dbReference type="Google" id="ProtNLM"/>
    </source>
</evidence>
<feature type="transmembrane region" description="Helical" evidence="1">
    <location>
        <begin position="237"/>
        <end position="258"/>
    </location>
</feature>
<feature type="transmembrane region" description="Helical" evidence="1">
    <location>
        <begin position="436"/>
        <end position="462"/>
    </location>
</feature>
<feature type="transmembrane region" description="Helical" evidence="1">
    <location>
        <begin position="500"/>
        <end position="518"/>
    </location>
</feature>
<accession>A0ABW7CE53</accession>
<feature type="transmembrane region" description="Helical" evidence="1">
    <location>
        <begin position="468"/>
        <end position="488"/>
    </location>
</feature>
<feature type="transmembrane region" description="Helical" evidence="1">
    <location>
        <begin position="198"/>
        <end position="225"/>
    </location>
</feature>
<feature type="transmembrane region" description="Helical" evidence="1">
    <location>
        <begin position="346"/>
        <end position="367"/>
    </location>
</feature>
<sequence length="568" mass="62903">MNPRPSSWLNRLQTTQRSLKSQLDRWLDRLGNWNPQLLRELKGNCTSRNLTLATLSSLIAQAAFWMSWQRIAVETATVSTETEGILRFYCTGQADEELRACELLSSSTFAVNWPLWWLDLFFWLSSILVGLLVLGGTQALITNWLEESKQGTLDFIRMTPEPSHRILWGKLLGAPALIHWAVLLALPLQTLAGLQAGLGLGGLLLADGVAVAFLGALYLLGLFYASVSDSKQAISSWAFGILGLFLFAPALTIARGVMIRGTMDTPVSPSWFWFGQDLILQPQLCAAIAIAGFAGVALTFWQAVIRRFQNPANTFITKVRSYWLTIGFNLLAMGFFMPWNPNHFQGWAVVGFFWLIQMFAWVVLLLPTRQTLLDWARYRHFQRTRDARSSQRAIDDWLWGENSPPLLALLVNGGLTIALWSPWALAFCFNSSTQGLLVLVAIGCTTGLMLLYGALAQWALLWQVRRPVAWAAGLVGAAIVGSLLLGLMMRSRDAIGWTNAWDWVWLMTPVAPMLMGIVSDPLSLSMAGVAFAINGVAAVGISYVALNQLDRLGRSESAALIQDDRPQV</sequence>
<proteinExistence type="predicted"/>
<feature type="transmembrane region" description="Helical" evidence="1">
    <location>
        <begin position="524"/>
        <end position="546"/>
    </location>
</feature>
<organism evidence="2 3">
    <name type="scientific">Limnothrix redekei LRLZ20PSL1</name>
    <dbReference type="NCBI Taxonomy" id="3112953"/>
    <lineage>
        <taxon>Bacteria</taxon>
        <taxon>Bacillati</taxon>
        <taxon>Cyanobacteriota</taxon>
        <taxon>Cyanophyceae</taxon>
        <taxon>Pseudanabaenales</taxon>
        <taxon>Pseudanabaenaceae</taxon>
        <taxon>Limnothrix</taxon>
    </lineage>
</organism>
<reference evidence="3" key="1">
    <citation type="journal article" date="2024" name="Algal Res.">
        <title>Biochemical, toxicological and genomic investigation of a high-biomass producing Limnothrix strain isolated from Italian shallow drinking water reservoir.</title>
        <authorList>
            <person name="Simonazzi M."/>
            <person name="Shishido T.K."/>
            <person name="Delbaje E."/>
            <person name="Wahlsten M."/>
            <person name="Fewer D.P."/>
            <person name="Sivonen K."/>
            <person name="Pezzolesi L."/>
            <person name="Pistocchi R."/>
        </authorList>
    </citation>
    <scope>NUCLEOTIDE SEQUENCE [LARGE SCALE GENOMIC DNA]</scope>
    <source>
        <strain evidence="3">LRLZ20PSL1</strain>
    </source>
</reference>
<protein>
    <recommendedName>
        <fullName evidence="4">ABC transporter permease</fullName>
    </recommendedName>
</protein>